<dbReference type="GO" id="GO:0016579">
    <property type="term" value="P:protein deubiquitination"/>
    <property type="evidence" value="ECO:0007669"/>
    <property type="project" value="InterPro"/>
</dbReference>
<dbReference type="GO" id="GO:0006508">
    <property type="term" value="P:proteolysis"/>
    <property type="evidence" value="ECO:0007669"/>
    <property type="project" value="UniProtKB-KW"/>
</dbReference>
<dbReference type="RefSeq" id="XP_013240573.1">
    <property type="nucleotide sequence ID" value="XM_013385119.1"/>
</dbReference>
<protein>
    <recommendedName>
        <fullName evidence="3">ubiquitinyl hydrolase 1</fullName>
        <ecNumber evidence="3">3.4.19.12</ecNumber>
    </recommendedName>
</protein>
<dbReference type="InterPro" id="IPR028889">
    <property type="entry name" value="USP"/>
</dbReference>
<dbReference type="Pfam" id="PF00443">
    <property type="entry name" value="UCH"/>
    <property type="match status" value="1"/>
</dbReference>
<dbReference type="PROSITE" id="PS00973">
    <property type="entry name" value="USP_2"/>
    <property type="match status" value="1"/>
</dbReference>
<comment type="similarity">
    <text evidence="2">Belongs to the peptidase C19 family.</text>
</comment>
<dbReference type="PROSITE" id="PS00972">
    <property type="entry name" value="USP_1"/>
    <property type="match status" value="1"/>
</dbReference>
<feature type="compositionally biased region" description="Pro residues" evidence="8">
    <location>
        <begin position="482"/>
        <end position="494"/>
    </location>
</feature>
<evidence type="ECO:0000259" key="9">
    <source>
        <dbReference type="PROSITE" id="PS50206"/>
    </source>
</evidence>
<feature type="region of interest" description="Disordered" evidence="8">
    <location>
        <begin position="221"/>
        <end position="290"/>
    </location>
</feature>
<dbReference type="InterPro" id="IPR038765">
    <property type="entry name" value="Papain-like_cys_pep_sf"/>
</dbReference>
<keyword evidence="4" id="KW-0645">Protease</keyword>
<dbReference type="Pfam" id="PF08969">
    <property type="entry name" value="USP8_dimer"/>
    <property type="match status" value="1"/>
</dbReference>
<gene>
    <name evidence="11" type="ORF">K437DRAFT_30178</name>
</gene>
<dbReference type="Gene3D" id="1.20.58.80">
    <property type="entry name" value="Phosphotransferase system, lactose/cellobiose-type IIA subunit"/>
    <property type="match status" value="1"/>
</dbReference>
<feature type="compositionally biased region" description="Low complexity" evidence="8">
    <location>
        <begin position="313"/>
        <end position="332"/>
    </location>
</feature>
<dbReference type="InterPro" id="IPR018200">
    <property type="entry name" value="USP_CS"/>
</dbReference>
<sequence length="1334" mass="144607">MSSHNKQNGSLAANTNGLNSSAPTSNAAITPSPVSETAALSPNHPRNLRKLATVDLTDDYTIKSYVGAANALRDKAQAADLQGQLEQAFVNYLKAAQIVLFIPKHKEWQAVAQRRSPIYYRYQDITQRTPDMIARAKRIEEQLIQREERRTREAVAEAAARQASSDGQGLQDDTRPRLQAREGIECGEEQALYELDGHLEALSVSDAQIEDALKEWGKSSNTAASASSSDVAARQTDLSGPRASSSSSASATSSGDSHVHSFAREGNITTSLHGPGAMHPRSGTPDLSTEDVNARTDEAVNSLEARLQALRGGASASDTAVGGSASSASGAAHRFGQGGQPGSTDSYNSITGRRLDHSAASATGGRLRSGWEPQELEIPHDVRHYYEDEGGEPTPRDDGSEAFDQQYPSLDEFEREIGSTRDTGTGSGIGGSGRQPTNGYHHAAFAEEGEEGEAAGRPIFPTAPDHQPGFKRDMRSSLGEPPSRPVGSFPPAPPTELMQNGAARTVAGAVAGEDPLRPSTAPNASSTAAQSISMTSAARARPLIPAGSKPSSKAGPSAMCASTSTTSSSNSMTHPAPPLPPPAPPSAPGAGDGSYGVKPQPPLSNHVKAHELWQLLNPGFASVRDQATGREIILKRKGLRVLLLDLRPKEHYQKGRIKAEHIVNVEPLMLKPGMTSDEIENKLILSTQAEQQDFANRHTFDLVILYDQNSRSLGPVPIQAASGKLNSSDEARERLDIVVKAIYEREFRKNLRHQPTLLVGGFESWIRAVREDGAVGIGEPSGETAVNGGAVKLRSPSQPPQESDRVSWRQGAVLPDEMDTPHTTHSVYQFHLTANGASSLTPLPPAAAFVAPSLPARAYQAGTPVGMDGFAVLPAPYAPGFVASSSQPHIPYGAPQPSRKTSFDYPQLRSQQSSDTPTPPPAAAGSSTRATHGRTDSSTSIPHATRLQESLHRPPLAVKHTNSLFTSSQVARVRIGLTGLKNVGNSCYMNSTLQCLSATPKFARFFLDGSYKKAINETNPLGTKGVLAEAFAGLIRVLWSEHYTFVSPVTFRQAITRFAPAFRGYDQHDSQEFLAFLLDGLHEDLNYVIHKPPPVEMTPQREAELETLPQQIASVKEWAIYRQRNDSLIVDFFQGQFRNKMTCLTCGKTSATYNAFMYLSLPIPSGRGISKVTLQQCLDAFVREEIMDKADAWNCPQCKKPRKATKRLSISRLPHFLLIHLKRFSFRGPYTDKIETRVTFPTSALDLTNYMPPPLPPGAIMKGVPVSVSQQPPYMYDLFAVTHHFGTLSSGHYTATIRNNGQWDYCDDSRIVRNDERQLHTNSPYVLWFQRRPN</sequence>
<dbReference type="CDD" id="cd02674">
    <property type="entry name" value="Peptidase_C19R"/>
    <property type="match status" value="1"/>
</dbReference>
<dbReference type="Gene3D" id="3.40.250.10">
    <property type="entry name" value="Rhodanese-like domain"/>
    <property type="match status" value="1"/>
</dbReference>
<comment type="caution">
    <text evidence="11">The sequence shown here is derived from an EMBL/GenBank/DDBJ whole genome shotgun (WGS) entry which is preliminary data.</text>
</comment>
<feature type="compositionally biased region" description="Low complexity" evidence="8">
    <location>
        <begin position="557"/>
        <end position="573"/>
    </location>
</feature>
<dbReference type="OMA" id="EWAIYRQ"/>
<feature type="region of interest" description="Disordered" evidence="8">
    <location>
        <begin position="150"/>
        <end position="175"/>
    </location>
</feature>
<dbReference type="InterPro" id="IPR015063">
    <property type="entry name" value="USP8_dimer"/>
</dbReference>
<reference evidence="11 12" key="1">
    <citation type="submission" date="2014-05" db="EMBL/GenBank/DDBJ databases">
        <title>Draft genome sequence of a rare smut relative, Tilletiaria anomala UBC 951.</title>
        <authorList>
            <consortium name="DOE Joint Genome Institute"/>
            <person name="Toome M."/>
            <person name="Kuo A."/>
            <person name="Henrissat B."/>
            <person name="Lipzen A."/>
            <person name="Tritt A."/>
            <person name="Yoshinaga Y."/>
            <person name="Zane M."/>
            <person name="Barry K."/>
            <person name="Grigoriev I.V."/>
            <person name="Spatafora J.W."/>
            <person name="Aimea M.C."/>
        </authorList>
    </citation>
    <scope>NUCLEOTIDE SEQUENCE [LARGE SCALE GENOMIC DNA]</scope>
    <source>
        <strain evidence="11 12">UBC 951</strain>
    </source>
</reference>
<evidence type="ECO:0000256" key="5">
    <source>
        <dbReference type="ARBA" id="ARBA00022786"/>
    </source>
</evidence>
<dbReference type="InterPro" id="IPR001394">
    <property type="entry name" value="Peptidase_C19_UCH"/>
</dbReference>
<dbReference type="SMART" id="SM00450">
    <property type="entry name" value="RHOD"/>
    <property type="match status" value="1"/>
</dbReference>
<accession>A0A066VCL6</accession>
<feature type="region of interest" description="Disordered" evidence="8">
    <location>
        <begin position="1"/>
        <end position="43"/>
    </location>
</feature>
<evidence type="ECO:0000256" key="8">
    <source>
        <dbReference type="SAM" id="MobiDB-lite"/>
    </source>
</evidence>
<dbReference type="SUPFAM" id="SSF52821">
    <property type="entry name" value="Rhodanese/Cell cycle control phosphatase"/>
    <property type="match status" value="1"/>
</dbReference>
<dbReference type="InterPro" id="IPR050185">
    <property type="entry name" value="Ub_carboxyl-term_hydrolase"/>
</dbReference>
<dbReference type="PROSITE" id="PS50206">
    <property type="entry name" value="RHODANESE_3"/>
    <property type="match status" value="1"/>
</dbReference>
<dbReference type="HOGENOM" id="CLU_005922_2_2_1"/>
<evidence type="ECO:0000256" key="4">
    <source>
        <dbReference type="ARBA" id="ARBA00022670"/>
    </source>
</evidence>
<feature type="region of interest" description="Disordered" evidence="8">
    <location>
        <begin position="385"/>
        <end position="603"/>
    </location>
</feature>
<dbReference type="InterPro" id="IPR036873">
    <property type="entry name" value="Rhodanese-like_dom_sf"/>
</dbReference>
<evidence type="ECO:0000259" key="10">
    <source>
        <dbReference type="PROSITE" id="PS50235"/>
    </source>
</evidence>
<dbReference type="Proteomes" id="UP000027361">
    <property type="component" value="Unassembled WGS sequence"/>
</dbReference>
<dbReference type="PANTHER" id="PTHR21646">
    <property type="entry name" value="UBIQUITIN CARBOXYL-TERMINAL HYDROLASE"/>
    <property type="match status" value="1"/>
</dbReference>
<dbReference type="Gene3D" id="3.90.70.10">
    <property type="entry name" value="Cysteine proteinases"/>
    <property type="match status" value="1"/>
</dbReference>
<keyword evidence="7" id="KW-0788">Thiol protease</keyword>
<evidence type="ECO:0000313" key="12">
    <source>
        <dbReference type="Proteomes" id="UP000027361"/>
    </source>
</evidence>
<dbReference type="GO" id="GO:0004843">
    <property type="term" value="F:cysteine-type deubiquitinase activity"/>
    <property type="evidence" value="ECO:0007669"/>
    <property type="project" value="UniProtKB-EC"/>
</dbReference>
<evidence type="ECO:0000256" key="3">
    <source>
        <dbReference type="ARBA" id="ARBA00012759"/>
    </source>
</evidence>
<feature type="compositionally biased region" description="Pro residues" evidence="8">
    <location>
        <begin position="575"/>
        <end position="587"/>
    </location>
</feature>
<feature type="compositionally biased region" description="Polar residues" evidence="8">
    <location>
        <begin position="1"/>
        <end position="40"/>
    </location>
</feature>
<comment type="catalytic activity">
    <reaction evidence="1">
        <text>Thiol-dependent hydrolysis of ester, thioester, amide, peptide and isopeptide bonds formed by the C-terminal Gly of ubiquitin (a 76-residue protein attached to proteins as an intracellular targeting signal).</text>
        <dbReference type="EC" id="3.4.19.12"/>
    </reaction>
</comment>
<feature type="domain" description="USP" evidence="10">
    <location>
        <begin position="978"/>
        <end position="1332"/>
    </location>
</feature>
<feature type="compositionally biased region" description="Low complexity" evidence="8">
    <location>
        <begin position="501"/>
        <end position="531"/>
    </location>
</feature>
<organism evidence="11 12">
    <name type="scientific">Tilletiaria anomala (strain ATCC 24038 / CBS 436.72 / UBC 951)</name>
    <dbReference type="NCBI Taxonomy" id="1037660"/>
    <lineage>
        <taxon>Eukaryota</taxon>
        <taxon>Fungi</taxon>
        <taxon>Dikarya</taxon>
        <taxon>Basidiomycota</taxon>
        <taxon>Ustilaginomycotina</taxon>
        <taxon>Exobasidiomycetes</taxon>
        <taxon>Georgefischeriales</taxon>
        <taxon>Tilletiariaceae</taxon>
        <taxon>Tilletiaria</taxon>
    </lineage>
</organism>
<keyword evidence="5" id="KW-0833">Ubl conjugation pathway</keyword>
<dbReference type="InParanoid" id="A0A066VCL6"/>
<evidence type="ECO:0000256" key="7">
    <source>
        <dbReference type="ARBA" id="ARBA00022807"/>
    </source>
</evidence>
<evidence type="ECO:0000256" key="2">
    <source>
        <dbReference type="ARBA" id="ARBA00009085"/>
    </source>
</evidence>
<evidence type="ECO:0000256" key="6">
    <source>
        <dbReference type="ARBA" id="ARBA00022801"/>
    </source>
</evidence>
<feature type="compositionally biased region" description="Low complexity" evidence="8">
    <location>
        <begin position="221"/>
        <end position="233"/>
    </location>
</feature>
<dbReference type="EC" id="3.4.19.12" evidence="3"/>
<name>A0A066VCL6_TILAU</name>
<dbReference type="OrthoDB" id="292964at2759"/>
<keyword evidence="12" id="KW-1185">Reference proteome</keyword>
<dbReference type="STRING" id="1037660.A0A066VCL6"/>
<feature type="compositionally biased region" description="Polar residues" evidence="8">
    <location>
        <begin position="342"/>
        <end position="351"/>
    </location>
</feature>
<feature type="compositionally biased region" description="Low complexity" evidence="8">
    <location>
        <begin position="243"/>
        <end position="254"/>
    </location>
</feature>
<proteinExistence type="inferred from homology"/>
<dbReference type="EMBL" id="JMSN01000125">
    <property type="protein sequence ID" value="KDN38038.1"/>
    <property type="molecule type" value="Genomic_DNA"/>
</dbReference>
<evidence type="ECO:0000256" key="1">
    <source>
        <dbReference type="ARBA" id="ARBA00000707"/>
    </source>
</evidence>
<dbReference type="PANTHER" id="PTHR21646:SF95">
    <property type="entry name" value="UBIQUITIN CARBOXYL-TERMINAL HYDROLASE 4-RELATED"/>
    <property type="match status" value="1"/>
</dbReference>
<keyword evidence="6" id="KW-0378">Hydrolase</keyword>
<evidence type="ECO:0000313" key="11">
    <source>
        <dbReference type="EMBL" id="KDN38038.1"/>
    </source>
</evidence>
<dbReference type="SUPFAM" id="SSF140856">
    <property type="entry name" value="USP8 N-terminal domain-like"/>
    <property type="match status" value="1"/>
</dbReference>
<feature type="region of interest" description="Disordered" evidence="8">
    <location>
        <begin position="778"/>
        <end position="806"/>
    </location>
</feature>
<dbReference type="GeneID" id="25267352"/>
<feature type="region of interest" description="Disordered" evidence="8">
    <location>
        <begin position="313"/>
        <end position="351"/>
    </location>
</feature>
<feature type="domain" description="Rhodanese" evidence="9">
    <location>
        <begin position="640"/>
        <end position="774"/>
    </location>
</feature>
<dbReference type="InterPro" id="IPR001763">
    <property type="entry name" value="Rhodanese-like_dom"/>
</dbReference>
<feature type="region of interest" description="Disordered" evidence="8">
    <location>
        <begin position="888"/>
        <end position="953"/>
    </location>
</feature>
<dbReference type="PROSITE" id="PS50235">
    <property type="entry name" value="USP_3"/>
    <property type="match status" value="1"/>
</dbReference>
<dbReference type="SUPFAM" id="SSF54001">
    <property type="entry name" value="Cysteine proteinases"/>
    <property type="match status" value="1"/>
</dbReference>